<dbReference type="Gene3D" id="3.40.50.720">
    <property type="entry name" value="NAD(P)-binding Rossmann-like Domain"/>
    <property type="match status" value="1"/>
</dbReference>
<dbReference type="PANTHER" id="PTHR30524:SF0">
    <property type="entry name" value="ALTRONATE OXIDOREDUCTASE-RELATED"/>
    <property type="match status" value="1"/>
</dbReference>
<keyword evidence="6" id="KW-1185">Reference proteome</keyword>
<dbReference type="GO" id="GO:0005829">
    <property type="term" value="C:cytosol"/>
    <property type="evidence" value="ECO:0007669"/>
    <property type="project" value="TreeGrafter"/>
</dbReference>
<comment type="caution">
    <text evidence="5">The sequence shown here is derived from an EMBL/GenBank/DDBJ whole genome shotgun (WGS) entry which is preliminary data.</text>
</comment>
<feature type="domain" description="Mannitol dehydrogenase N-terminal" evidence="3">
    <location>
        <begin position="16"/>
        <end position="259"/>
    </location>
</feature>
<feature type="domain" description="Mannitol dehydrogenase C-terminal" evidence="4">
    <location>
        <begin position="277"/>
        <end position="472"/>
    </location>
</feature>
<evidence type="ECO:0000313" key="5">
    <source>
        <dbReference type="EMBL" id="RQW64992.1"/>
    </source>
</evidence>
<dbReference type="EMBL" id="RJVQ01000001">
    <property type="protein sequence ID" value="RQW64992.1"/>
    <property type="molecule type" value="Genomic_DNA"/>
</dbReference>
<dbReference type="OrthoDB" id="9768714at2"/>
<dbReference type="RefSeq" id="WP_124935643.1">
    <property type="nucleotide sequence ID" value="NZ_RJVQ01000001.1"/>
</dbReference>
<dbReference type="InterPro" id="IPR036291">
    <property type="entry name" value="NAD(P)-bd_dom_sf"/>
</dbReference>
<dbReference type="InterPro" id="IPR008927">
    <property type="entry name" value="6-PGluconate_DH-like_C_sf"/>
</dbReference>
<dbReference type="SUPFAM" id="SSF48179">
    <property type="entry name" value="6-phosphogluconate dehydrogenase C-terminal domain-like"/>
    <property type="match status" value="1"/>
</dbReference>
<dbReference type="InterPro" id="IPR013118">
    <property type="entry name" value="Mannitol_DH_C"/>
</dbReference>
<accession>A0A3N9U5L0</accession>
<evidence type="ECO:0000259" key="3">
    <source>
        <dbReference type="Pfam" id="PF01232"/>
    </source>
</evidence>
<gene>
    <name evidence="5" type="ORF">EES38_02870</name>
</gene>
<proteinExistence type="predicted"/>
<dbReference type="GO" id="GO:0019698">
    <property type="term" value="P:D-galacturonate catabolic process"/>
    <property type="evidence" value="ECO:0007669"/>
    <property type="project" value="TreeGrafter"/>
</dbReference>
<protein>
    <submittedName>
        <fullName evidence="5">Tagaturonate reductase</fullName>
    </submittedName>
</protein>
<dbReference type="SUPFAM" id="SSF51735">
    <property type="entry name" value="NAD(P)-binding Rossmann-fold domains"/>
    <property type="match status" value="1"/>
</dbReference>
<dbReference type="AlphaFoldDB" id="A0A3N9U5L0"/>
<name>A0A3N9U5L0_9VIBR</name>
<keyword evidence="2" id="KW-0520">NAD</keyword>
<evidence type="ECO:0000259" key="4">
    <source>
        <dbReference type="Pfam" id="PF08125"/>
    </source>
</evidence>
<dbReference type="Proteomes" id="UP000281112">
    <property type="component" value="Unassembled WGS sequence"/>
</dbReference>
<dbReference type="NCBIfam" id="NF002969">
    <property type="entry name" value="PRK03643.1"/>
    <property type="match status" value="1"/>
</dbReference>
<dbReference type="GO" id="GO:0009026">
    <property type="term" value="F:tagaturonate reductase activity"/>
    <property type="evidence" value="ECO:0007669"/>
    <property type="project" value="TreeGrafter"/>
</dbReference>
<dbReference type="Gene3D" id="1.10.1040.10">
    <property type="entry name" value="N-(1-d-carboxylethyl)-l-norvaline Dehydrogenase, domain 2"/>
    <property type="match status" value="1"/>
</dbReference>
<dbReference type="Pfam" id="PF01232">
    <property type="entry name" value="Mannitol_dh"/>
    <property type="match status" value="1"/>
</dbReference>
<dbReference type="GO" id="GO:0008926">
    <property type="term" value="F:mannitol-1-phosphate 5-dehydrogenase activity"/>
    <property type="evidence" value="ECO:0007669"/>
    <property type="project" value="TreeGrafter"/>
</dbReference>
<keyword evidence="1" id="KW-0560">Oxidoreductase</keyword>
<dbReference type="InterPro" id="IPR013131">
    <property type="entry name" value="Mannitol_DH_N"/>
</dbReference>
<reference evidence="5 6" key="1">
    <citation type="submission" date="2018-11" db="EMBL/GenBank/DDBJ databases">
        <title>Vibrio LJC006 sp. nov., isolated from seawater during the bloom of the enteromorpha.</title>
        <authorList>
            <person name="Liang J."/>
        </authorList>
    </citation>
    <scope>NUCLEOTIDE SEQUENCE [LARGE SCALE GENOMIC DNA]</scope>
    <source>
        <strain evidence="5 6">LJC006</strain>
    </source>
</reference>
<dbReference type="PANTHER" id="PTHR30524">
    <property type="entry name" value="MANNITOL-1-PHOSPHATE 5-DEHYDROGENASE"/>
    <property type="match status" value="1"/>
</dbReference>
<sequence>MKQLNRTDFSYPTYPEKIIQFGEGNFLRAFLDWQIDQLNEHTTLNSGVVVVRPIDSNFPPSLDTQNGLYTTFIRGINGKGEAVAESRIISSVSREISAVKDFDKLLDLARNEDIEIIFSNTTEAGIAYVDSDKLADMPPSSYPAKLTKMLFERFQAFNGDSSKGWIIVPCELIDYNGEALKAIVHKYVELWSLPSEFAIWIDEANTFCSTLVDRIVTGYPRDESEQLQQQIGYNDTFMVCAEHFYLFVIQGPESLYQKLCLDQLNIDNALNILIVDDIKPYKERKVAILNGAHTALVPVSFLSGIDTVGESMADEQMESYLKGLIFDEIIPTLSLPKDELEGFANDVLNRFRNPYIQHQLLSISLNSMTKFKTRNLPQLLAYQEKNGVLPKYLTFALAALIAFYQGKREQGSFDLADDQHWLDFYAEKWPQVEAGQIQITDLVSEILANKAHWDHDLTKVVGLVETVSSYVAKIRRDGVRNALAALL</sequence>
<evidence type="ECO:0000313" key="6">
    <source>
        <dbReference type="Proteomes" id="UP000281112"/>
    </source>
</evidence>
<evidence type="ECO:0000256" key="2">
    <source>
        <dbReference type="ARBA" id="ARBA00023027"/>
    </source>
</evidence>
<organism evidence="5 6">
    <name type="scientific">Vibrio viridaestus</name>
    <dbReference type="NCBI Taxonomy" id="2487322"/>
    <lineage>
        <taxon>Bacteria</taxon>
        <taxon>Pseudomonadati</taxon>
        <taxon>Pseudomonadota</taxon>
        <taxon>Gammaproteobacteria</taxon>
        <taxon>Vibrionales</taxon>
        <taxon>Vibrionaceae</taxon>
        <taxon>Vibrio</taxon>
    </lineage>
</organism>
<dbReference type="Pfam" id="PF08125">
    <property type="entry name" value="Mannitol_dh_C"/>
    <property type="match status" value="1"/>
</dbReference>
<dbReference type="GO" id="GO:0019592">
    <property type="term" value="P:mannitol catabolic process"/>
    <property type="evidence" value="ECO:0007669"/>
    <property type="project" value="TreeGrafter"/>
</dbReference>
<evidence type="ECO:0000256" key="1">
    <source>
        <dbReference type="ARBA" id="ARBA00023002"/>
    </source>
</evidence>
<dbReference type="InterPro" id="IPR013328">
    <property type="entry name" value="6PGD_dom2"/>
</dbReference>